<organism evidence="6 7">
    <name type="scientific">Chryseobacterium nematophagum</name>
    <dbReference type="NCBI Taxonomy" id="2305228"/>
    <lineage>
        <taxon>Bacteria</taxon>
        <taxon>Pseudomonadati</taxon>
        <taxon>Bacteroidota</taxon>
        <taxon>Flavobacteriia</taxon>
        <taxon>Flavobacteriales</taxon>
        <taxon>Weeksellaceae</taxon>
        <taxon>Chryseobacterium group</taxon>
        <taxon>Chryseobacterium</taxon>
    </lineage>
</organism>
<gene>
    <name evidence="6" type="ORF">D1632_03780</name>
</gene>
<keyword evidence="5" id="KW-0460">Magnesium</keyword>
<sequence>MLKAELRKKYMQKRKALSPDEALLLSEKIFNNFVDYFSPVEDQKIHIFIPIKKFNEINTFMFITYFLSQNIRVFVPKVIDNKLINIEIFEDTVFESNPWGILEPISNRDSEETHFHYIITPLLYCDFKGNRVGYGKGFYDTFFQGISPESKKVGINYFSPNEMIEDVWENDISLHYLVTPNEVLSFLSGVE</sequence>
<comment type="catalytic activity">
    <reaction evidence="5">
        <text>(6S)-5-formyl-5,6,7,8-tetrahydrofolate + ATP = (6R)-5,10-methenyltetrahydrofolate + ADP + phosphate</text>
        <dbReference type="Rhea" id="RHEA:10488"/>
        <dbReference type="ChEBI" id="CHEBI:30616"/>
        <dbReference type="ChEBI" id="CHEBI:43474"/>
        <dbReference type="ChEBI" id="CHEBI:57455"/>
        <dbReference type="ChEBI" id="CHEBI:57457"/>
        <dbReference type="ChEBI" id="CHEBI:456216"/>
        <dbReference type="EC" id="6.3.3.2"/>
    </reaction>
</comment>
<evidence type="ECO:0000256" key="3">
    <source>
        <dbReference type="ARBA" id="ARBA00022840"/>
    </source>
</evidence>
<name>A0A3M7LG52_9FLAO</name>
<dbReference type="GO" id="GO:0009396">
    <property type="term" value="P:folic acid-containing compound biosynthetic process"/>
    <property type="evidence" value="ECO:0007669"/>
    <property type="project" value="TreeGrafter"/>
</dbReference>
<keyword evidence="5" id="KW-0479">Metal-binding</keyword>
<feature type="binding site" evidence="4">
    <location>
        <begin position="131"/>
        <end position="139"/>
    </location>
    <ligand>
        <name>ATP</name>
        <dbReference type="ChEBI" id="CHEBI:30616"/>
    </ligand>
</feature>
<dbReference type="GO" id="GO:0030272">
    <property type="term" value="F:5-formyltetrahydrofolate cyclo-ligase activity"/>
    <property type="evidence" value="ECO:0007669"/>
    <property type="project" value="UniProtKB-EC"/>
</dbReference>
<dbReference type="InterPro" id="IPR037171">
    <property type="entry name" value="NagB/RpiA_transferase-like"/>
</dbReference>
<evidence type="ECO:0000313" key="7">
    <source>
        <dbReference type="Proteomes" id="UP000267524"/>
    </source>
</evidence>
<dbReference type="InterPro" id="IPR024185">
    <property type="entry name" value="FTHF_cligase-like_sf"/>
</dbReference>
<dbReference type="Gene3D" id="3.40.50.10420">
    <property type="entry name" value="NagB/RpiA/CoA transferase-like"/>
    <property type="match status" value="1"/>
</dbReference>
<dbReference type="AlphaFoldDB" id="A0A3M7LG52"/>
<feature type="binding site" evidence="4">
    <location>
        <begin position="3"/>
        <end position="7"/>
    </location>
    <ligand>
        <name>ATP</name>
        <dbReference type="ChEBI" id="CHEBI:30616"/>
    </ligand>
</feature>
<dbReference type="EMBL" id="QWIV01000005">
    <property type="protein sequence ID" value="RMZ61094.1"/>
    <property type="molecule type" value="Genomic_DNA"/>
</dbReference>
<accession>A0A3M7LG52</accession>
<proteinExistence type="inferred from homology"/>
<keyword evidence="6" id="KW-0436">Ligase</keyword>
<keyword evidence="7" id="KW-1185">Reference proteome</keyword>
<evidence type="ECO:0000256" key="5">
    <source>
        <dbReference type="RuleBase" id="RU361279"/>
    </source>
</evidence>
<evidence type="ECO:0000256" key="1">
    <source>
        <dbReference type="ARBA" id="ARBA00010638"/>
    </source>
</evidence>
<comment type="cofactor">
    <cofactor evidence="5">
        <name>Mg(2+)</name>
        <dbReference type="ChEBI" id="CHEBI:18420"/>
    </cofactor>
</comment>
<dbReference type="EC" id="6.3.3.2" evidence="5"/>
<dbReference type="GO" id="GO:0035999">
    <property type="term" value="P:tetrahydrofolate interconversion"/>
    <property type="evidence" value="ECO:0007669"/>
    <property type="project" value="TreeGrafter"/>
</dbReference>
<dbReference type="NCBIfam" id="TIGR02727">
    <property type="entry name" value="MTHFS_bact"/>
    <property type="match status" value="1"/>
</dbReference>
<feature type="binding site" evidence="4">
    <location>
        <position position="49"/>
    </location>
    <ligand>
        <name>substrate</name>
    </ligand>
</feature>
<dbReference type="PANTHER" id="PTHR23407:SF1">
    <property type="entry name" value="5-FORMYLTETRAHYDROFOLATE CYCLO-LIGASE"/>
    <property type="match status" value="1"/>
</dbReference>
<dbReference type="GO" id="GO:0046872">
    <property type="term" value="F:metal ion binding"/>
    <property type="evidence" value="ECO:0007669"/>
    <property type="project" value="UniProtKB-KW"/>
</dbReference>
<dbReference type="Proteomes" id="UP000267524">
    <property type="component" value="Unassembled WGS sequence"/>
</dbReference>
<dbReference type="SUPFAM" id="SSF100950">
    <property type="entry name" value="NagB/RpiA/CoA transferase-like"/>
    <property type="match status" value="1"/>
</dbReference>
<dbReference type="PANTHER" id="PTHR23407">
    <property type="entry name" value="ATPASE INHIBITOR/5-FORMYLTETRAHYDROFOLATE CYCLO-LIGASE"/>
    <property type="match status" value="1"/>
</dbReference>
<dbReference type="PIRSF" id="PIRSF006806">
    <property type="entry name" value="FTHF_cligase"/>
    <property type="match status" value="1"/>
</dbReference>
<comment type="similarity">
    <text evidence="1 5">Belongs to the 5-formyltetrahydrofolate cyclo-ligase family.</text>
</comment>
<feature type="binding site" evidence="4">
    <location>
        <position position="56"/>
    </location>
    <ligand>
        <name>substrate</name>
    </ligand>
</feature>
<reference evidence="6 7" key="1">
    <citation type="submission" date="2018-08" db="EMBL/GenBank/DDBJ databases">
        <title>Chryseobacterium nematophagum: a novel matrix digesting pathogen of nematodes.</title>
        <authorList>
            <person name="Page A."/>
            <person name="Roberts M."/>
            <person name="Felix M.-A."/>
            <person name="Weir W."/>
        </authorList>
    </citation>
    <scope>NUCLEOTIDE SEQUENCE [LARGE SCALE GENOMIC DNA]</scope>
    <source>
        <strain evidence="6 7">JUb275</strain>
    </source>
</reference>
<comment type="caution">
    <text evidence="6">The sequence shown here is derived from an EMBL/GenBank/DDBJ whole genome shotgun (WGS) entry which is preliminary data.</text>
</comment>
<evidence type="ECO:0000256" key="4">
    <source>
        <dbReference type="PIRSR" id="PIRSR006806-1"/>
    </source>
</evidence>
<dbReference type="GO" id="GO:0005524">
    <property type="term" value="F:ATP binding"/>
    <property type="evidence" value="ECO:0007669"/>
    <property type="project" value="UniProtKB-KW"/>
</dbReference>
<evidence type="ECO:0000256" key="2">
    <source>
        <dbReference type="ARBA" id="ARBA00022741"/>
    </source>
</evidence>
<dbReference type="InterPro" id="IPR002698">
    <property type="entry name" value="FTHF_cligase"/>
</dbReference>
<keyword evidence="2 4" id="KW-0547">Nucleotide-binding</keyword>
<evidence type="ECO:0000313" key="6">
    <source>
        <dbReference type="EMBL" id="RMZ61094.1"/>
    </source>
</evidence>
<dbReference type="Pfam" id="PF01812">
    <property type="entry name" value="5-FTHF_cyc-lig"/>
    <property type="match status" value="1"/>
</dbReference>
<protein>
    <recommendedName>
        <fullName evidence="5">5-formyltetrahydrofolate cyclo-ligase</fullName>
        <ecNumber evidence="5">6.3.3.2</ecNumber>
    </recommendedName>
</protein>
<keyword evidence="3 4" id="KW-0067">ATP-binding</keyword>